<dbReference type="InterPro" id="IPR009075">
    <property type="entry name" value="AcylCo_DH/oxidase_C"/>
</dbReference>
<organism evidence="3">
    <name type="scientific">marine metagenome</name>
    <dbReference type="NCBI Taxonomy" id="408172"/>
    <lineage>
        <taxon>unclassified sequences</taxon>
        <taxon>metagenomes</taxon>
        <taxon>ecological metagenomes</taxon>
    </lineage>
</organism>
<dbReference type="InterPro" id="IPR006089">
    <property type="entry name" value="Acyl-CoA_DH_CS"/>
</dbReference>
<dbReference type="AlphaFoldDB" id="A0A382T8C3"/>
<name>A0A382T8C3_9ZZZZ</name>
<dbReference type="InterPro" id="IPR036250">
    <property type="entry name" value="AcylCo_DH-like_C"/>
</dbReference>
<keyword evidence="1" id="KW-0285">Flavoprotein</keyword>
<evidence type="ECO:0000313" key="3">
    <source>
        <dbReference type="EMBL" id="SVD17618.1"/>
    </source>
</evidence>
<dbReference type="Pfam" id="PF00441">
    <property type="entry name" value="Acyl-CoA_dh_1"/>
    <property type="match status" value="1"/>
</dbReference>
<dbReference type="PROSITE" id="PS00073">
    <property type="entry name" value="ACYL_COA_DH_2"/>
    <property type="match status" value="1"/>
</dbReference>
<reference evidence="3" key="1">
    <citation type="submission" date="2018-05" db="EMBL/GenBank/DDBJ databases">
        <authorList>
            <person name="Lanie J.A."/>
            <person name="Ng W.-L."/>
            <person name="Kazmierczak K.M."/>
            <person name="Andrzejewski T.M."/>
            <person name="Davidsen T.M."/>
            <person name="Wayne K.J."/>
            <person name="Tettelin H."/>
            <person name="Glass J.I."/>
            <person name="Rusch D."/>
            <person name="Podicherti R."/>
            <person name="Tsui H.-C.T."/>
            <person name="Winkler M.E."/>
        </authorList>
    </citation>
    <scope>NUCLEOTIDE SEQUENCE</scope>
</reference>
<evidence type="ECO:0000256" key="1">
    <source>
        <dbReference type="ARBA" id="ARBA00022630"/>
    </source>
</evidence>
<protein>
    <recommendedName>
        <fullName evidence="2">Acyl-CoA dehydrogenase/oxidase C-terminal domain-containing protein</fullName>
    </recommendedName>
</protein>
<evidence type="ECO:0000259" key="2">
    <source>
        <dbReference type="Pfam" id="PF00441"/>
    </source>
</evidence>
<proteinExistence type="predicted"/>
<dbReference type="Gene3D" id="1.20.140.10">
    <property type="entry name" value="Butyryl-CoA Dehydrogenase, subunit A, domain 3"/>
    <property type="match status" value="1"/>
</dbReference>
<dbReference type="GO" id="GO:0003995">
    <property type="term" value="F:acyl-CoA dehydrogenase activity"/>
    <property type="evidence" value="ECO:0007669"/>
    <property type="project" value="InterPro"/>
</dbReference>
<dbReference type="SUPFAM" id="SSF47203">
    <property type="entry name" value="Acyl-CoA dehydrogenase C-terminal domain-like"/>
    <property type="match status" value="1"/>
</dbReference>
<dbReference type="EMBL" id="UINC01134214">
    <property type="protein sequence ID" value="SVD17618.1"/>
    <property type="molecule type" value="Genomic_DNA"/>
</dbReference>
<gene>
    <name evidence="3" type="ORF">METZ01_LOCUS370472</name>
</gene>
<feature type="domain" description="Acyl-CoA dehydrogenase/oxidase C-terminal" evidence="2">
    <location>
        <begin position="1"/>
        <end position="42"/>
    </location>
</feature>
<sequence length="49" mass="5621">MQALGGLGYSLETQPQRYWRDSRLYRIGPVTNEMARNSIAESFGLPRSF</sequence>
<accession>A0A382T8C3</accession>